<accession>A0A9X1XWN1</accession>
<proteinExistence type="inferred from homology"/>
<reference evidence="4" key="1">
    <citation type="submission" date="2022-04" db="EMBL/GenBank/DDBJ databases">
        <authorList>
            <person name="Seo M.-J."/>
        </authorList>
    </citation>
    <scope>NUCLEOTIDE SEQUENCE</scope>
    <source>
        <strain evidence="4">MBLB2552</strain>
    </source>
</reference>
<dbReference type="AlphaFoldDB" id="A0A9X1XWN1"/>
<keyword evidence="3" id="KW-1133">Transmembrane helix</keyword>
<dbReference type="RefSeq" id="WP_248551147.1">
    <property type="nucleotide sequence ID" value="NZ_JALPRK010000004.1"/>
</dbReference>
<keyword evidence="5" id="KW-1185">Reference proteome</keyword>
<evidence type="ECO:0000313" key="5">
    <source>
        <dbReference type="Proteomes" id="UP001139534"/>
    </source>
</evidence>
<feature type="coiled-coil region" evidence="2">
    <location>
        <begin position="107"/>
        <end position="134"/>
    </location>
</feature>
<dbReference type="PANTHER" id="PTHR30469">
    <property type="entry name" value="MULTIDRUG RESISTANCE PROTEIN MDTA"/>
    <property type="match status" value="1"/>
</dbReference>
<feature type="transmembrane region" description="Helical" evidence="3">
    <location>
        <begin position="20"/>
        <end position="38"/>
    </location>
</feature>
<comment type="similarity">
    <text evidence="1">Belongs to the membrane fusion protein (MFP) (TC 8.A.1) family.</text>
</comment>
<evidence type="ECO:0000256" key="2">
    <source>
        <dbReference type="SAM" id="Coils"/>
    </source>
</evidence>
<dbReference type="Gene3D" id="1.10.287.470">
    <property type="entry name" value="Helix hairpin bin"/>
    <property type="match status" value="1"/>
</dbReference>
<protein>
    <submittedName>
        <fullName evidence="4">Efflux RND transporter periplasmic adaptor subunit</fullName>
    </submittedName>
</protein>
<name>A0A9X1XWN1_9BACL</name>
<dbReference type="GO" id="GO:1990281">
    <property type="term" value="C:efflux pump complex"/>
    <property type="evidence" value="ECO:0007669"/>
    <property type="project" value="TreeGrafter"/>
</dbReference>
<evidence type="ECO:0000256" key="3">
    <source>
        <dbReference type="SAM" id="Phobius"/>
    </source>
</evidence>
<gene>
    <name evidence="4" type="ORF">M0651_07110</name>
</gene>
<dbReference type="Gene3D" id="2.40.420.20">
    <property type="match status" value="1"/>
</dbReference>
<dbReference type="PANTHER" id="PTHR30469:SF39">
    <property type="entry name" value="SLL0180 PROTEIN"/>
    <property type="match status" value="1"/>
</dbReference>
<keyword evidence="3" id="KW-0472">Membrane</keyword>
<dbReference type="GO" id="GO:0015562">
    <property type="term" value="F:efflux transmembrane transporter activity"/>
    <property type="evidence" value="ECO:0007669"/>
    <property type="project" value="TreeGrafter"/>
</dbReference>
<dbReference type="NCBIfam" id="TIGR01730">
    <property type="entry name" value="RND_mfp"/>
    <property type="match status" value="1"/>
</dbReference>
<evidence type="ECO:0000313" key="4">
    <source>
        <dbReference type="EMBL" id="MCK8486945.1"/>
    </source>
</evidence>
<dbReference type="InterPro" id="IPR006143">
    <property type="entry name" value="RND_pump_MFP"/>
</dbReference>
<keyword evidence="2" id="KW-0175">Coiled coil</keyword>
<keyword evidence="3" id="KW-0812">Transmembrane</keyword>
<organism evidence="4 5">
    <name type="scientific">Paenibacillus mellifer</name>
    <dbReference type="NCBI Taxonomy" id="2937794"/>
    <lineage>
        <taxon>Bacteria</taxon>
        <taxon>Bacillati</taxon>
        <taxon>Bacillota</taxon>
        <taxon>Bacilli</taxon>
        <taxon>Bacillales</taxon>
        <taxon>Paenibacillaceae</taxon>
        <taxon>Paenibacillus</taxon>
    </lineage>
</organism>
<dbReference type="Gene3D" id="2.40.30.170">
    <property type="match status" value="1"/>
</dbReference>
<sequence length="383" mass="40928">MALEAQRNEESRLRVRQRKIRWLAGGFIGLLLVCTLLGNTLQNLMLPKVRVAAASPGELEHSYEGSALLKYGATQAFMNPAGWKVSQVHVKEGDVVHKGDLLIEYDDSEATQEVADMKANLEKLKLLLADGEEAYKQAAQVGDEAALQSARGAIQNAKIDIATQGRHLATLHTKIENNRQLVAPFDGTIIEISAVEGQASVGGPDIRLSDSSKGFRLELPIPNDVAELVRIGDELDVLLPDQDNSIVQGQVSSLEANVGSDLTGSGTDKTDLAPTPSQLLTISLQGDHLRSGIKARVVMTKTGSAGTLLVPKAAIHEDDAGTFVYTVEPREGPLGNAYYVARANVEVAGSNGYNSAVTGGVFEGQQVIVESTDPILEGSRVRF</sequence>
<dbReference type="EMBL" id="JALPRK010000004">
    <property type="protein sequence ID" value="MCK8486945.1"/>
    <property type="molecule type" value="Genomic_DNA"/>
</dbReference>
<dbReference type="Proteomes" id="UP001139534">
    <property type="component" value="Unassembled WGS sequence"/>
</dbReference>
<dbReference type="Gene3D" id="2.40.50.100">
    <property type="match status" value="1"/>
</dbReference>
<comment type="caution">
    <text evidence="4">The sequence shown here is derived from an EMBL/GenBank/DDBJ whole genome shotgun (WGS) entry which is preliminary data.</text>
</comment>
<dbReference type="SUPFAM" id="SSF111369">
    <property type="entry name" value="HlyD-like secretion proteins"/>
    <property type="match status" value="1"/>
</dbReference>
<evidence type="ECO:0000256" key="1">
    <source>
        <dbReference type="ARBA" id="ARBA00009477"/>
    </source>
</evidence>